<keyword evidence="5" id="KW-0812">Transmembrane</keyword>
<dbReference type="Proteomes" id="UP000561045">
    <property type="component" value="Unassembled WGS sequence"/>
</dbReference>
<organism evidence="13 14">
    <name type="scientific">Niveibacterium umoris</name>
    <dbReference type="NCBI Taxonomy" id="1193620"/>
    <lineage>
        <taxon>Bacteria</taxon>
        <taxon>Pseudomonadati</taxon>
        <taxon>Pseudomonadota</taxon>
        <taxon>Betaproteobacteria</taxon>
        <taxon>Rhodocyclales</taxon>
        <taxon>Rhodocyclaceae</taxon>
        <taxon>Niveibacterium</taxon>
    </lineage>
</organism>
<protein>
    <recommendedName>
        <fullName evidence="11">Lipase helper protein</fullName>
    </recommendedName>
    <alternativeName>
        <fullName evidence="12">Lipase modulator</fullName>
    </alternativeName>
</protein>
<evidence type="ECO:0000256" key="10">
    <source>
        <dbReference type="ARBA" id="ARBA00023186"/>
    </source>
</evidence>
<dbReference type="GO" id="GO:0005886">
    <property type="term" value="C:plasma membrane"/>
    <property type="evidence" value="ECO:0007669"/>
    <property type="project" value="UniProtKB-SubCell"/>
</dbReference>
<evidence type="ECO:0000313" key="14">
    <source>
        <dbReference type="Proteomes" id="UP000561045"/>
    </source>
</evidence>
<evidence type="ECO:0000256" key="6">
    <source>
        <dbReference type="ARBA" id="ARBA00022963"/>
    </source>
</evidence>
<comment type="caution">
    <text evidence="13">The sequence shown here is derived from an EMBL/GenBank/DDBJ whole genome shotgun (WGS) entry which is preliminary data.</text>
</comment>
<dbReference type="GO" id="GO:0016042">
    <property type="term" value="P:lipid catabolic process"/>
    <property type="evidence" value="ECO:0007669"/>
    <property type="project" value="UniProtKB-KW"/>
</dbReference>
<evidence type="ECO:0000256" key="9">
    <source>
        <dbReference type="ARBA" id="ARBA00023136"/>
    </source>
</evidence>
<dbReference type="GO" id="GO:0006457">
    <property type="term" value="P:protein folding"/>
    <property type="evidence" value="ECO:0007669"/>
    <property type="project" value="InterPro"/>
</dbReference>
<evidence type="ECO:0000256" key="12">
    <source>
        <dbReference type="ARBA" id="ARBA00031542"/>
    </source>
</evidence>
<comment type="similarity">
    <text evidence="2">Belongs to the lipase chaperone family.</text>
</comment>
<keyword evidence="8" id="KW-0443">Lipid metabolism</keyword>
<dbReference type="AlphaFoldDB" id="A0A840BGU2"/>
<evidence type="ECO:0000256" key="8">
    <source>
        <dbReference type="ARBA" id="ARBA00023098"/>
    </source>
</evidence>
<reference evidence="13 14" key="1">
    <citation type="submission" date="2020-08" db="EMBL/GenBank/DDBJ databases">
        <title>Genomic Encyclopedia of Type Strains, Phase IV (KMG-IV): sequencing the most valuable type-strain genomes for metagenomic binning, comparative biology and taxonomic classification.</title>
        <authorList>
            <person name="Goeker M."/>
        </authorList>
    </citation>
    <scope>NUCLEOTIDE SEQUENCE [LARGE SCALE GENOMIC DNA]</scope>
    <source>
        <strain evidence="13 14">DSM 106739</strain>
    </source>
</reference>
<keyword evidence="3" id="KW-1003">Cell membrane</keyword>
<evidence type="ECO:0000256" key="3">
    <source>
        <dbReference type="ARBA" id="ARBA00022475"/>
    </source>
</evidence>
<evidence type="ECO:0000256" key="1">
    <source>
        <dbReference type="ARBA" id="ARBA00004383"/>
    </source>
</evidence>
<evidence type="ECO:0000256" key="5">
    <source>
        <dbReference type="ARBA" id="ARBA00022692"/>
    </source>
</evidence>
<keyword evidence="9" id="KW-0472">Membrane</keyword>
<evidence type="ECO:0000313" key="13">
    <source>
        <dbReference type="EMBL" id="MBB4011424.1"/>
    </source>
</evidence>
<proteinExistence type="inferred from homology"/>
<evidence type="ECO:0000256" key="2">
    <source>
        <dbReference type="ARBA" id="ARBA00010358"/>
    </source>
</evidence>
<keyword evidence="7" id="KW-1133">Transmembrane helix</keyword>
<dbReference type="Pfam" id="PF03280">
    <property type="entry name" value="Lipase_chap"/>
    <property type="match status" value="1"/>
</dbReference>
<dbReference type="SUPFAM" id="SSF158855">
    <property type="entry name" value="Lipase chaperone-like"/>
    <property type="match status" value="1"/>
</dbReference>
<gene>
    <name evidence="13" type="ORF">GGR36_000732</name>
</gene>
<dbReference type="EMBL" id="JACIET010000001">
    <property type="protein sequence ID" value="MBB4011424.1"/>
    <property type="molecule type" value="Genomic_DNA"/>
</dbReference>
<sequence>MFGRGETSGGIRPDRVPEAAQAVVAEARGEVFPFSRAEPAVGELDTIRAQIVGGVLAGTDPDGAWVCAGPGRLRADHQIRRRIDWYGNQLGRFTPEAIAAAMAQEADEACGRGAGLAARAIWQAYREAQTIDLPSIGRLDAKALAKRLETISAARRRAMGQDWGEAFFGAEERLLAERLSAPPPVSGVPLPLPDADARIAAVEAAWANWAQRISVSKEEIRKLQQDKGLSDAEREAQVNAIVEAHFEPAERLRARTVLGDG</sequence>
<evidence type="ECO:0000256" key="7">
    <source>
        <dbReference type="ARBA" id="ARBA00022989"/>
    </source>
</evidence>
<accession>A0A840BGU2</accession>
<dbReference type="RefSeq" id="WP_183631969.1">
    <property type="nucleotide sequence ID" value="NZ_BAABLE010000011.1"/>
</dbReference>
<keyword evidence="4" id="KW-0997">Cell inner membrane</keyword>
<dbReference type="InterPro" id="IPR004961">
    <property type="entry name" value="Lipase_chaperone"/>
</dbReference>
<comment type="subcellular location">
    <subcellularLocation>
        <location evidence="1">Cell inner membrane</location>
        <topology evidence="1">Single-pass membrane protein</topology>
        <orientation evidence="1">Periplasmic side</orientation>
    </subcellularLocation>
</comment>
<evidence type="ECO:0000256" key="4">
    <source>
        <dbReference type="ARBA" id="ARBA00022519"/>
    </source>
</evidence>
<keyword evidence="10" id="KW-0143">Chaperone</keyword>
<dbReference type="GO" id="GO:0051082">
    <property type="term" value="F:unfolded protein binding"/>
    <property type="evidence" value="ECO:0007669"/>
    <property type="project" value="InterPro"/>
</dbReference>
<keyword evidence="14" id="KW-1185">Reference proteome</keyword>
<keyword evidence="6" id="KW-0442">Lipid degradation</keyword>
<evidence type="ECO:0000256" key="11">
    <source>
        <dbReference type="ARBA" id="ARBA00030948"/>
    </source>
</evidence>
<name>A0A840BGU2_9RHOO</name>